<dbReference type="Proteomes" id="UP000061660">
    <property type="component" value="Chromosome"/>
</dbReference>
<name>A0A0U2IN00_9BACL</name>
<keyword evidence="2" id="KW-1185">Reference proteome</keyword>
<evidence type="ECO:0000313" key="2">
    <source>
        <dbReference type="Proteomes" id="UP000061660"/>
    </source>
</evidence>
<proteinExistence type="predicted"/>
<protein>
    <submittedName>
        <fullName evidence="1">Uncharacterized protein</fullName>
    </submittedName>
</protein>
<dbReference type="SUPFAM" id="SSF53335">
    <property type="entry name" value="S-adenosyl-L-methionine-dependent methyltransferases"/>
    <property type="match status" value="1"/>
</dbReference>
<reference evidence="2" key="1">
    <citation type="submission" date="2015-12" db="EMBL/GenBank/DDBJ databases">
        <title>Complete genome sequences of two moderately thermophilic Paenibacillus species.</title>
        <authorList>
            <person name="Butler R.III."/>
            <person name="Wang J."/>
            <person name="Stark B.C."/>
            <person name="Pombert J.-F."/>
        </authorList>
    </citation>
    <scope>NUCLEOTIDE SEQUENCE [LARGE SCALE GENOMIC DNA]</scope>
    <source>
        <strain evidence="2">32O-Y</strain>
    </source>
</reference>
<dbReference type="RefSeq" id="WP_137671314.1">
    <property type="nucleotide sequence ID" value="NZ_BJCS01000034.1"/>
</dbReference>
<evidence type="ECO:0000313" key="1">
    <source>
        <dbReference type="EMBL" id="ALS23755.1"/>
    </source>
</evidence>
<dbReference type="STRING" id="162209.IJ22_33940"/>
<dbReference type="OrthoDB" id="5522265at2"/>
<accession>A0A0U2IN00</accession>
<organism evidence="1 2">
    <name type="scientific">Paenibacillus naphthalenovorans</name>
    <dbReference type="NCBI Taxonomy" id="162209"/>
    <lineage>
        <taxon>Bacteria</taxon>
        <taxon>Bacillati</taxon>
        <taxon>Bacillota</taxon>
        <taxon>Bacilli</taxon>
        <taxon>Bacillales</taxon>
        <taxon>Paenibacillaceae</taxon>
        <taxon>Paenibacillus</taxon>
    </lineage>
</organism>
<dbReference type="AlphaFoldDB" id="A0A0U2IN00"/>
<reference evidence="1 2" key="2">
    <citation type="journal article" date="2016" name="Genome Announc.">
        <title>Complete Genome Sequences of Two Interactive Moderate Thermophiles, Paenibacillus napthalenovorans 32O-Y and Paenibacillus sp. 32O-W.</title>
        <authorList>
            <person name="Butler R.R.III."/>
            <person name="Wang J."/>
            <person name="Stark B.C."/>
            <person name="Pombert J.F."/>
        </authorList>
    </citation>
    <scope>NUCLEOTIDE SEQUENCE [LARGE SCALE GENOMIC DNA]</scope>
    <source>
        <strain evidence="1 2">32O-Y</strain>
    </source>
</reference>
<dbReference type="KEGG" id="pnp:IJ22_33940"/>
<dbReference type="EMBL" id="CP013652">
    <property type="protein sequence ID" value="ALS23755.1"/>
    <property type="molecule type" value="Genomic_DNA"/>
</dbReference>
<dbReference type="InterPro" id="IPR029063">
    <property type="entry name" value="SAM-dependent_MTases_sf"/>
</dbReference>
<sequence>MKKGGSFCLSLFMWIAFPCTGEVYFAAAILAYPYTNIDGSSSLYSEFVDFKSLICSKQHTFDITKYGYLNLTPHPSNSHYKKELFEARRHIIMESNLYNAVHKKITKVIGEHTGVSSDSLLVADLGCGEGSHLQKILDGCRSRSPVGVGLDISKEGIIMASKRYKNRIWLVGDLANAPFLIQMTPLTWSMDKVRFDAFKYRNLTEITVDLDILVASWYQEIIPDTTRFFYPIPFDPSDRGIAVH</sequence>
<dbReference type="Gene3D" id="3.40.50.150">
    <property type="entry name" value="Vaccinia Virus protein VP39"/>
    <property type="match status" value="1"/>
</dbReference>
<dbReference type="PATRIC" id="fig|162209.4.peg.3633"/>
<gene>
    <name evidence="1" type="ORF">IJ22_33940</name>
</gene>